<dbReference type="Proteomes" id="UP000179360">
    <property type="component" value="Unassembled WGS sequence"/>
</dbReference>
<evidence type="ECO:0000256" key="1">
    <source>
        <dbReference type="SAM" id="MobiDB-lite"/>
    </source>
</evidence>
<evidence type="ECO:0000313" key="3">
    <source>
        <dbReference type="Proteomes" id="UP000179360"/>
    </source>
</evidence>
<gene>
    <name evidence="2" type="ORF">A2637_03140</name>
</gene>
<organism evidence="2 3">
    <name type="scientific">Candidatus Muproteobacteria bacterium RIFCSPHIGHO2_01_FULL_65_16</name>
    <dbReference type="NCBI Taxonomy" id="1817764"/>
    <lineage>
        <taxon>Bacteria</taxon>
        <taxon>Pseudomonadati</taxon>
        <taxon>Pseudomonadota</taxon>
        <taxon>Candidatus Muproteobacteria</taxon>
    </lineage>
</organism>
<accession>A0A1F6TLU2</accession>
<evidence type="ECO:0000313" key="2">
    <source>
        <dbReference type="EMBL" id="OGI46104.1"/>
    </source>
</evidence>
<dbReference type="AlphaFoldDB" id="A0A1F6TLU2"/>
<feature type="region of interest" description="Disordered" evidence="1">
    <location>
        <begin position="37"/>
        <end position="71"/>
    </location>
</feature>
<feature type="compositionally biased region" description="Basic and acidic residues" evidence="1">
    <location>
        <begin position="45"/>
        <end position="54"/>
    </location>
</feature>
<name>A0A1F6TLU2_9PROT</name>
<dbReference type="InterPro" id="IPR019291">
    <property type="entry name" value="Host_attachment_protein"/>
</dbReference>
<protein>
    <recommendedName>
        <fullName evidence="4">Host attachment protein</fullName>
    </recommendedName>
</protein>
<dbReference type="STRING" id="1817764.A2637_03140"/>
<evidence type="ECO:0008006" key="4">
    <source>
        <dbReference type="Google" id="ProtNLM"/>
    </source>
</evidence>
<proteinExistence type="predicted"/>
<dbReference type="EMBL" id="MFSY01000056">
    <property type="protein sequence ID" value="OGI46104.1"/>
    <property type="molecule type" value="Genomic_DNA"/>
</dbReference>
<reference evidence="2 3" key="1">
    <citation type="journal article" date="2016" name="Nat. Commun.">
        <title>Thousands of microbial genomes shed light on interconnected biogeochemical processes in an aquifer system.</title>
        <authorList>
            <person name="Anantharaman K."/>
            <person name="Brown C.T."/>
            <person name="Hug L.A."/>
            <person name="Sharon I."/>
            <person name="Castelle C.J."/>
            <person name="Probst A.J."/>
            <person name="Thomas B.C."/>
            <person name="Singh A."/>
            <person name="Wilkins M.J."/>
            <person name="Karaoz U."/>
            <person name="Brodie E.L."/>
            <person name="Williams K.H."/>
            <person name="Hubbard S.S."/>
            <person name="Banfield J.F."/>
        </authorList>
    </citation>
    <scope>NUCLEOTIDE SEQUENCE [LARGE SCALE GENOMIC DNA]</scope>
</reference>
<dbReference type="Pfam" id="PF10116">
    <property type="entry name" value="Host_attach"/>
    <property type="match status" value="1"/>
</dbReference>
<sequence length="147" mass="15976">MTNTWILVAHRGGARIFESTGPGKGLGLIRDIPHPSGRLKNQDIGADKPGRSFDSHGVGRHALGKEHEPTEQLAERFARELAGLLDEGRTHRRYAQLVLVAEPRFLGMLRAALTPATAALVVAALDKDLGDIDARELPKHLEGVLRV</sequence>
<comment type="caution">
    <text evidence="2">The sequence shown here is derived from an EMBL/GenBank/DDBJ whole genome shotgun (WGS) entry which is preliminary data.</text>
</comment>